<dbReference type="SUPFAM" id="SSF53649">
    <property type="entry name" value="Alkaline phosphatase-like"/>
    <property type="match status" value="1"/>
</dbReference>
<evidence type="ECO:0000313" key="5">
    <source>
        <dbReference type="EMBL" id="MDR7134705.1"/>
    </source>
</evidence>
<dbReference type="EMBL" id="JAVDVY010000002">
    <property type="protein sequence ID" value="MDR7134705.1"/>
    <property type="molecule type" value="Genomic_DNA"/>
</dbReference>
<dbReference type="PRINTS" id="PR00113">
    <property type="entry name" value="ALKPHPHTASE"/>
</dbReference>
<dbReference type="SMART" id="SM00098">
    <property type="entry name" value="alkPPc"/>
    <property type="match status" value="1"/>
</dbReference>
<evidence type="ECO:0000256" key="2">
    <source>
        <dbReference type="RuleBase" id="RU003946"/>
    </source>
</evidence>
<evidence type="ECO:0000256" key="1">
    <source>
        <dbReference type="ARBA" id="ARBA00022553"/>
    </source>
</evidence>
<dbReference type="RefSeq" id="WP_310061511.1">
    <property type="nucleotide sequence ID" value="NZ_JAVDVY010000002.1"/>
</dbReference>
<dbReference type="PANTHER" id="PTHR11596">
    <property type="entry name" value="ALKALINE PHOSPHATASE"/>
    <property type="match status" value="1"/>
</dbReference>
<feature type="signal peptide" evidence="4">
    <location>
        <begin position="1"/>
        <end position="25"/>
    </location>
</feature>
<dbReference type="InterPro" id="IPR001952">
    <property type="entry name" value="Alkaline_phosphatase"/>
</dbReference>
<dbReference type="PROSITE" id="PS51257">
    <property type="entry name" value="PROKAR_LIPOPROTEIN"/>
    <property type="match status" value="1"/>
</dbReference>
<sequence length="581" mass="61240">MSRLPHACFAFALTLLASACSSAGASRDTATAPSAPPASAPTGVLTVDVPQIVHPQAESAAWWFRDGAAQAAGRGAMSGQAKNVILFVGDGMSLTTVAAARILDGQRKGGPGEENRLSWEHFPATALSKTYNTDSQTPDSAGTMSAMATGVKTRMGVLSIGQQATRGNCAQALDAPMLTLWELAASRGLATGVVTTTRVTHATPGATFSHSADRSWESDAQMPAGAREAGCTDIARQIVESPFGTGPDVLMGGGRSYFMTTRQQDPEYDNKVGKRLDGRDLIAQWKQRHPGGAYVWNAKQLEAAPANAPLLGLFEPGHMQFSQDRAKDGAGEPTLAQMTRAAIQRLSRNGQGYVLLVEGGRIDHAHHYGNAYRALTDTIALSEAVQAATEATSADDTLILVTADHSHTLSFVGYPVRGNPILGKVRGRSGEESDSAGHHARDALGKPYTTLNYSNGPGYVGASSQQAEGPKRFLHDAAGYQAASQGRPDLTHVDTQDPDYLQEALVPFADETHGGDDVGIWARGPGSDAVRGSVEQNTIFHFLMQAMPKLRGALCEAGDCDAQGVPVVLPDPAKFSSQARR</sequence>
<keyword evidence="1" id="KW-0597">Phosphoprotein</keyword>
<feature type="compositionally biased region" description="Basic and acidic residues" evidence="3">
    <location>
        <begin position="428"/>
        <end position="444"/>
    </location>
</feature>
<dbReference type="EC" id="3.1.3.1" evidence="5"/>
<gene>
    <name evidence="5" type="ORF">J2X06_001914</name>
</gene>
<reference evidence="5 6" key="1">
    <citation type="submission" date="2023-07" db="EMBL/GenBank/DDBJ databases">
        <title>Sorghum-associated microbial communities from plants grown in Nebraska, USA.</title>
        <authorList>
            <person name="Schachtman D."/>
        </authorList>
    </citation>
    <scope>NUCLEOTIDE SEQUENCE [LARGE SCALE GENOMIC DNA]</scope>
    <source>
        <strain evidence="5 6">BE198</strain>
    </source>
</reference>
<organism evidence="5 6">
    <name type="scientific">Lysobacter niastensis</name>
    <dbReference type="NCBI Taxonomy" id="380629"/>
    <lineage>
        <taxon>Bacteria</taxon>
        <taxon>Pseudomonadati</taxon>
        <taxon>Pseudomonadota</taxon>
        <taxon>Gammaproteobacteria</taxon>
        <taxon>Lysobacterales</taxon>
        <taxon>Lysobacteraceae</taxon>
        <taxon>Lysobacter</taxon>
    </lineage>
</organism>
<comment type="similarity">
    <text evidence="2">Belongs to the alkaline phosphatase family.</text>
</comment>
<accession>A0ABU1WAR7</accession>
<evidence type="ECO:0000256" key="4">
    <source>
        <dbReference type="SAM" id="SignalP"/>
    </source>
</evidence>
<keyword evidence="6" id="KW-1185">Reference proteome</keyword>
<dbReference type="PANTHER" id="PTHR11596:SF5">
    <property type="entry name" value="ALKALINE PHOSPHATASE"/>
    <property type="match status" value="1"/>
</dbReference>
<comment type="caution">
    <text evidence="5">The sequence shown here is derived from an EMBL/GenBank/DDBJ whole genome shotgun (WGS) entry which is preliminary data.</text>
</comment>
<proteinExistence type="inferred from homology"/>
<name>A0ABU1WAR7_9GAMM</name>
<feature type="chain" id="PRO_5045371171" evidence="4">
    <location>
        <begin position="26"/>
        <end position="581"/>
    </location>
</feature>
<dbReference type="Gene3D" id="3.40.720.10">
    <property type="entry name" value="Alkaline Phosphatase, subunit A"/>
    <property type="match status" value="1"/>
</dbReference>
<dbReference type="GO" id="GO:0004035">
    <property type="term" value="F:alkaline phosphatase activity"/>
    <property type="evidence" value="ECO:0007669"/>
    <property type="project" value="UniProtKB-EC"/>
</dbReference>
<dbReference type="Pfam" id="PF00245">
    <property type="entry name" value="Alk_phosphatase"/>
    <property type="match status" value="1"/>
</dbReference>
<keyword evidence="4" id="KW-0732">Signal</keyword>
<keyword evidence="5" id="KW-0378">Hydrolase</keyword>
<protein>
    <submittedName>
        <fullName evidence="5">Alkaline phosphatase</fullName>
        <ecNumber evidence="5">3.1.3.1</ecNumber>
    </submittedName>
</protein>
<dbReference type="Proteomes" id="UP001251524">
    <property type="component" value="Unassembled WGS sequence"/>
</dbReference>
<evidence type="ECO:0000313" key="6">
    <source>
        <dbReference type="Proteomes" id="UP001251524"/>
    </source>
</evidence>
<dbReference type="CDD" id="cd16012">
    <property type="entry name" value="ALP"/>
    <property type="match status" value="1"/>
</dbReference>
<dbReference type="InterPro" id="IPR017850">
    <property type="entry name" value="Alkaline_phosphatase_core_sf"/>
</dbReference>
<evidence type="ECO:0000256" key="3">
    <source>
        <dbReference type="SAM" id="MobiDB-lite"/>
    </source>
</evidence>
<feature type="region of interest" description="Disordered" evidence="3">
    <location>
        <begin position="426"/>
        <end position="447"/>
    </location>
</feature>